<dbReference type="Pfam" id="PF12833">
    <property type="entry name" value="HTH_18"/>
    <property type="match status" value="1"/>
</dbReference>
<dbReference type="PANTHER" id="PTHR46796:SF15">
    <property type="entry name" value="BLL1074 PROTEIN"/>
    <property type="match status" value="1"/>
</dbReference>
<dbReference type="SMART" id="SM00342">
    <property type="entry name" value="HTH_ARAC"/>
    <property type="match status" value="1"/>
</dbReference>
<accession>A0A3D9T149</accession>
<dbReference type="Proteomes" id="UP000256661">
    <property type="component" value="Unassembled WGS sequence"/>
</dbReference>
<evidence type="ECO:0000313" key="6">
    <source>
        <dbReference type="Proteomes" id="UP000256661"/>
    </source>
</evidence>
<dbReference type="GO" id="GO:0043565">
    <property type="term" value="F:sequence-specific DNA binding"/>
    <property type="evidence" value="ECO:0007669"/>
    <property type="project" value="InterPro"/>
</dbReference>
<keyword evidence="3" id="KW-0804">Transcription</keyword>
<dbReference type="InterPro" id="IPR046532">
    <property type="entry name" value="DUF6597"/>
</dbReference>
<gene>
    <name evidence="5" type="ORF">DFJ69_5587</name>
</gene>
<dbReference type="InterPro" id="IPR009057">
    <property type="entry name" value="Homeodomain-like_sf"/>
</dbReference>
<comment type="caution">
    <text evidence="5">The sequence shown here is derived from an EMBL/GenBank/DDBJ whole genome shotgun (WGS) entry which is preliminary data.</text>
</comment>
<reference evidence="5 6" key="1">
    <citation type="submission" date="2018-08" db="EMBL/GenBank/DDBJ databases">
        <title>Sequencing the genomes of 1000 actinobacteria strains.</title>
        <authorList>
            <person name="Klenk H.-P."/>
        </authorList>
    </citation>
    <scope>NUCLEOTIDE SEQUENCE [LARGE SCALE GENOMIC DNA]</scope>
    <source>
        <strain evidence="5 6">DSM 43927</strain>
    </source>
</reference>
<dbReference type="AlphaFoldDB" id="A0A3D9T149"/>
<name>A0A3D9T149_9ACTN</name>
<evidence type="ECO:0000313" key="5">
    <source>
        <dbReference type="EMBL" id="REF00064.1"/>
    </source>
</evidence>
<evidence type="ECO:0000256" key="1">
    <source>
        <dbReference type="ARBA" id="ARBA00023015"/>
    </source>
</evidence>
<proteinExistence type="predicted"/>
<protein>
    <submittedName>
        <fullName evidence="5">AraC-like DNA-binding protein</fullName>
    </submittedName>
</protein>
<dbReference type="SUPFAM" id="SSF46689">
    <property type="entry name" value="Homeodomain-like"/>
    <property type="match status" value="1"/>
</dbReference>
<dbReference type="InterPro" id="IPR050204">
    <property type="entry name" value="AraC_XylS_family_regulators"/>
</dbReference>
<dbReference type="PANTHER" id="PTHR46796">
    <property type="entry name" value="HTH-TYPE TRANSCRIPTIONAL ACTIVATOR RHAS-RELATED"/>
    <property type="match status" value="1"/>
</dbReference>
<dbReference type="PROSITE" id="PS01124">
    <property type="entry name" value="HTH_ARAC_FAMILY_2"/>
    <property type="match status" value="1"/>
</dbReference>
<keyword evidence="1" id="KW-0805">Transcription regulation</keyword>
<dbReference type="Pfam" id="PF20240">
    <property type="entry name" value="DUF6597"/>
    <property type="match status" value="1"/>
</dbReference>
<keyword evidence="2 5" id="KW-0238">DNA-binding</keyword>
<evidence type="ECO:0000256" key="3">
    <source>
        <dbReference type="ARBA" id="ARBA00023163"/>
    </source>
</evidence>
<organism evidence="5 6">
    <name type="scientific">Thermomonospora umbrina</name>
    <dbReference type="NCBI Taxonomy" id="111806"/>
    <lineage>
        <taxon>Bacteria</taxon>
        <taxon>Bacillati</taxon>
        <taxon>Actinomycetota</taxon>
        <taxon>Actinomycetes</taxon>
        <taxon>Streptosporangiales</taxon>
        <taxon>Thermomonosporaceae</taxon>
        <taxon>Thermomonospora</taxon>
    </lineage>
</organism>
<evidence type="ECO:0000259" key="4">
    <source>
        <dbReference type="PROSITE" id="PS01124"/>
    </source>
</evidence>
<feature type="domain" description="HTH araC/xylS-type" evidence="4">
    <location>
        <begin position="174"/>
        <end position="275"/>
    </location>
</feature>
<sequence length="288" mass="30874">MKKCDTGPVGDGEPGSTRGILRAERGLRRFQVRRAAPSPGLAPYAEHHWILTWDLRGRAPHSQRLLTHPTVHMTFTTGGRARVVGIVRGVFTETISGAGRVIGVRFLPGGLRPFLDGPVSALTGRYAPVEEVFGPAARAAADAIIAEPDTGAAIAVLEAFLLERTPGRPDPVVAEMTAIVRRIASDPALSRVDALAADLGVGTRSLQRRFAEYVGVGPKWVIRRYRMHEAAERAAAGERVDWAAVAGELGYSDQAHFVREFTAAVGTPPARYARMCAADAERAGTIGR</sequence>
<dbReference type="EMBL" id="QTTT01000001">
    <property type="protein sequence ID" value="REF00064.1"/>
    <property type="molecule type" value="Genomic_DNA"/>
</dbReference>
<dbReference type="InterPro" id="IPR018060">
    <property type="entry name" value="HTH_AraC"/>
</dbReference>
<keyword evidence="6" id="KW-1185">Reference proteome</keyword>
<dbReference type="GO" id="GO:0003700">
    <property type="term" value="F:DNA-binding transcription factor activity"/>
    <property type="evidence" value="ECO:0007669"/>
    <property type="project" value="InterPro"/>
</dbReference>
<evidence type="ECO:0000256" key="2">
    <source>
        <dbReference type="ARBA" id="ARBA00023125"/>
    </source>
</evidence>
<dbReference type="Gene3D" id="1.10.10.60">
    <property type="entry name" value="Homeodomain-like"/>
    <property type="match status" value="1"/>
</dbReference>